<comment type="similarity">
    <text evidence="2 5">Belongs to the Aux/IAA family.</text>
</comment>
<evidence type="ECO:0000256" key="3">
    <source>
        <dbReference type="ARBA" id="ARBA00022491"/>
    </source>
</evidence>
<organism evidence="8 9">
    <name type="scientific">Taxus chinensis</name>
    <name type="common">Chinese yew</name>
    <name type="synonym">Taxus wallichiana var. chinensis</name>
    <dbReference type="NCBI Taxonomy" id="29808"/>
    <lineage>
        <taxon>Eukaryota</taxon>
        <taxon>Viridiplantae</taxon>
        <taxon>Streptophyta</taxon>
        <taxon>Embryophyta</taxon>
        <taxon>Tracheophyta</taxon>
        <taxon>Spermatophyta</taxon>
        <taxon>Pinopsida</taxon>
        <taxon>Pinidae</taxon>
        <taxon>Conifers II</taxon>
        <taxon>Cupressales</taxon>
        <taxon>Taxaceae</taxon>
        <taxon>Taxus</taxon>
    </lineage>
</organism>
<dbReference type="InterPro" id="IPR003311">
    <property type="entry name" value="AUX_IAA"/>
</dbReference>
<dbReference type="AlphaFoldDB" id="A0AA38FG82"/>
<keyword evidence="4 5" id="KW-0927">Auxin signaling pathway</keyword>
<dbReference type="EMBL" id="JAHRHJ020000009">
    <property type="protein sequence ID" value="KAH9301075.1"/>
    <property type="molecule type" value="Genomic_DNA"/>
</dbReference>
<accession>A0AA38FG82</accession>
<keyword evidence="5" id="KW-0539">Nucleus</keyword>
<evidence type="ECO:0000259" key="7">
    <source>
        <dbReference type="PROSITE" id="PS51745"/>
    </source>
</evidence>
<evidence type="ECO:0000256" key="1">
    <source>
        <dbReference type="ARBA" id="ARBA00004123"/>
    </source>
</evidence>
<evidence type="ECO:0000256" key="4">
    <source>
        <dbReference type="ARBA" id="ARBA00023294"/>
    </source>
</evidence>
<comment type="function">
    <text evidence="5">Aux/IAA proteins are short-lived transcriptional factors that function as repressors of early auxin response genes at low auxin concentrations.</text>
</comment>
<dbReference type="GO" id="GO:0009734">
    <property type="term" value="P:auxin-activated signaling pathway"/>
    <property type="evidence" value="ECO:0007669"/>
    <property type="project" value="UniProtKB-UniRule"/>
</dbReference>
<feature type="compositionally biased region" description="Pro residues" evidence="6">
    <location>
        <begin position="381"/>
        <end position="392"/>
    </location>
</feature>
<comment type="subunit">
    <text evidence="5">Homodimers and heterodimers.</text>
</comment>
<reference evidence="8 9" key="1">
    <citation type="journal article" date="2021" name="Nat. Plants">
        <title>The Taxus genome provides insights into paclitaxel biosynthesis.</title>
        <authorList>
            <person name="Xiong X."/>
            <person name="Gou J."/>
            <person name="Liao Q."/>
            <person name="Li Y."/>
            <person name="Zhou Q."/>
            <person name="Bi G."/>
            <person name="Li C."/>
            <person name="Du R."/>
            <person name="Wang X."/>
            <person name="Sun T."/>
            <person name="Guo L."/>
            <person name="Liang H."/>
            <person name="Lu P."/>
            <person name="Wu Y."/>
            <person name="Zhang Z."/>
            <person name="Ro D.K."/>
            <person name="Shang Y."/>
            <person name="Huang S."/>
            <person name="Yan J."/>
        </authorList>
    </citation>
    <scope>NUCLEOTIDE SEQUENCE [LARGE SCALE GENOMIC DNA]</scope>
    <source>
        <strain evidence="8">Ta-2019</strain>
    </source>
</reference>
<feature type="domain" description="PB1" evidence="7">
    <location>
        <begin position="406"/>
        <end position="503"/>
    </location>
</feature>
<dbReference type="PANTHER" id="PTHR31734">
    <property type="entry name" value="AUXIN-RESPONSIVE PROTEIN IAA17"/>
    <property type="match status" value="1"/>
</dbReference>
<gene>
    <name evidence="8" type="ORF">KI387_012658</name>
</gene>
<dbReference type="Proteomes" id="UP000824469">
    <property type="component" value="Unassembled WGS sequence"/>
</dbReference>
<comment type="subcellular location">
    <subcellularLocation>
        <location evidence="1 5">Nucleus</location>
    </subcellularLocation>
</comment>
<proteinExistence type="inferred from homology"/>
<evidence type="ECO:0000256" key="5">
    <source>
        <dbReference type="RuleBase" id="RU004549"/>
    </source>
</evidence>
<dbReference type="PANTHER" id="PTHR31734:SF2">
    <property type="entry name" value="AUXIN-RESPONSIVE PROTEIN IAA26"/>
    <property type="match status" value="1"/>
</dbReference>
<dbReference type="GO" id="GO:0006355">
    <property type="term" value="P:regulation of DNA-templated transcription"/>
    <property type="evidence" value="ECO:0007669"/>
    <property type="project" value="InterPro"/>
</dbReference>
<evidence type="ECO:0000256" key="2">
    <source>
        <dbReference type="ARBA" id="ARBA00006728"/>
    </source>
</evidence>
<evidence type="ECO:0000313" key="8">
    <source>
        <dbReference type="EMBL" id="KAH9301075.1"/>
    </source>
</evidence>
<dbReference type="InterPro" id="IPR053793">
    <property type="entry name" value="PB1-like"/>
</dbReference>
<dbReference type="InterPro" id="IPR033389">
    <property type="entry name" value="AUX/IAA_dom"/>
</dbReference>
<evidence type="ECO:0000256" key="6">
    <source>
        <dbReference type="SAM" id="MobiDB-lite"/>
    </source>
</evidence>
<feature type="non-terminal residue" evidence="8">
    <location>
        <position position="1"/>
    </location>
</feature>
<evidence type="ECO:0000313" key="9">
    <source>
        <dbReference type="Proteomes" id="UP000824469"/>
    </source>
</evidence>
<dbReference type="PROSITE" id="PS51745">
    <property type="entry name" value="PB1"/>
    <property type="match status" value="1"/>
</dbReference>
<dbReference type="Pfam" id="PF02309">
    <property type="entry name" value="AUX_IAA"/>
    <property type="match status" value="1"/>
</dbReference>
<keyword evidence="5" id="KW-0805">Transcription regulation</keyword>
<feature type="region of interest" description="Disordered" evidence="6">
    <location>
        <begin position="1"/>
        <end position="20"/>
    </location>
</feature>
<feature type="region of interest" description="Disordered" evidence="6">
    <location>
        <begin position="276"/>
        <end position="360"/>
    </location>
</feature>
<name>A0AA38FG82_TAXCH</name>
<sequence length="509" mass="55784">MPNAMADASKSECGGELESQRNLTVAGIRSCDECGDFETKGEERAAGLCAEEDDDGGRRRSEIVAGSYVSKGYDYIGFPDVASSSHSQSVRKPYDRVLGKLGPKTIETELRLGLPEEAQNNDGLDVTGSKRGPFAKTSDVSIARSTYPEGFRDSTIFQQQQILGCEQSRFSKGYSFQNPEELKQKHTLHEIATRELPFDIRLSQHEKWAKPMMVMPPLNPSFRMPDISDNRRTFSSGAKRVFSETQSLDSPKLVNPQSRLPPPTFMFPFPNTWQTKWESPQSEPSLGKFSGHMGANNTMPTLTPVLRNDCAEEASSTASHAPHQVARELPPENKSTSAEIQAARNENGGPSEPRAAPVVGWPPIRSFRRNMAPQPKLAAPVPAPPPPPPPAAVPVTDPAGQKKTSTLFVKVNVEGVPIGRKIDLKAYDSYKNLSLALDEMFRGSIPAQNTVANPSSENNEPSLLGGGDYVLVYEDDEGDRMLVGDVPWKMFVSTVKRLRVLKSSDVRGL</sequence>
<protein>
    <recommendedName>
        <fullName evidence="5">Auxin-responsive protein</fullName>
    </recommendedName>
</protein>
<keyword evidence="9" id="KW-1185">Reference proteome</keyword>
<dbReference type="SUPFAM" id="SSF54277">
    <property type="entry name" value="CAD &amp; PB1 domains"/>
    <property type="match status" value="1"/>
</dbReference>
<keyword evidence="5" id="KW-0804">Transcription</keyword>
<dbReference type="Gene3D" id="3.10.20.90">
    <property type="entry name" value="Phosphatidylinositol 3-kinase Catalytic Subunit, Chain A, domain 1"/>
    <property type="match status" value="1"/>
</dbReference>
<feature type="region of interest" description="Disordered" evidence="6">
    <location>
        <begin position="375"/>
        <end position="399"/>
    </location>
</feature>
<dbReference type="GO" id="GO:0005634">
    <property type="term" value="C:nucleus"/>
    <property type="evidence" value="ECO:0007669"/>
    <property type="project" value="UniProtKB-SubCell"/>
</dbReference>
<keyword evidence="3 5" id="KW-0678">Repressor</keyword>
<comment type="caution">
    <text evidence="8">The sequence shown here is derived from an EMBL/GenBank/DDBJ whole genome shotgun (WGS) entry which is preliminary data.</text>
</comment>